<feature type="domain" description="MotA/TolQ/ExbB proton channel" evidence="15">
    <location>
        <begin position="172"/>
        <end position="270"/>
    </location>
</feature>
<evidence type="ECO:0000259" key="15">
    <source>
        <dbReference type="Pfam" id="PF01618"/>
    </source>
</evidence>
<keyword evidence="10 13" id="KW-0472">Membrane</keyword>
<dbReference type="Pfam" id="PF01618">
    <property type="entry name" value="MotA_ExbB"/>
    <property type="match status" value="1"/>
</dbReference>
<evidence type="ECO:0000256" key="13">
    <source>
        <dbReference type="SAM" id="Phobius"/>
    </source>
</evidence>
<dbReference type="KEGG" id="ddd:Dda3937_01262"/>
<gene>
    <name evidence="16" type="primary">exbB</name>
    <name evidence="16" type="ordered locus">Dda3937_01262</name>
</gene>
<evidence type="ECO:0000256" key="5">
    <source>
        <dbReference type="ARBA" id="ARBA00022475"/>
    </source>
</evidence>
<comment type="similarity">
    <text evidence="12">Belongs to the exbB/tolQ family.</text>
</comment>
<evidence type="ECO:0000256" key="8">
    <source>
        <dbReference type="ARBA" id="ARBA00022927"/>
    </source>
</evidence>
<dbReference type="RefSeq" id="WP_013316064.1">
    <property type="nucleotide sequence ID" value="NC_014500.1"/>
</dbReference>
<feature type="signal peptide" evidence="14">
    <location>
        <begin position="1"/>
        <end position="44"/>
    </location>
</feature>
<dbReference type="NCBIfam" id="NF007722">
    <property type="entry name" value="PRK10414.1"/>
    <property type="match status" value="1"/>
</dbReference>
<keyword evidence="8 12" id="KW-0653">Protein transport</keyword>
<keyword evidence="14" id="KW-0732">Signal</keyword>
<reference evidence="16 17" key="1">
    <citation type="journal article" date="2011" name="J. Bacteriol.">
        <title>Genome sequence of the plant-pathogenic bacterium Dickeya dadantii 3937.</title>
        <authorList>
            <person name="Glasner J.D."/>
            <person name="Yang C.H."/>
            <person name="Reverchon S."/>
            <person name="Hugouvieux-Cotte-Pattat N."/>
            <person name="Condemine G."/>
            <person name="Bohin J.P."/>
            <person name="Van Gijsegem F."/>
            <person name="Yang S."/>
            <person name="Franza T."/>
            <person name="Expert D."/>
            <person name="Plunkett G. III"/>
            <person name="San Francisco M.J."/>
            <person name="Charkowski A.O."/>
            <person name="Py B."/>
            <person name="Bell K."/>
            <person name="Rauscher L."/>
            <person name="Rodriguez-Palenzuela P."/>
            <person name="Toussaint A."/>
            <person name="Holeva M.C."/>
            <person name="He S.Y."/>
            <person name="Douet V."/>
            <person name="Boccara M."/>
            <person name="Blanco C."/>
            <person name="Toth I."/>
            <person name="Anderson B.D."/>
            <person name="Biehl B.S."/>
            <person name="Mau B."/>
            <person name="Flynn S.M."/>
            <person name="Barras F."/>
            <person name="Lindeberg M."/>
            <person name="Birch P.R."/>
            <person name="Tsuyumu S."/>
            <person name="Shi X."/>
            <person name="Hibbing M."/>
            <person name="Yap M.N."/>
            <person name="Carpentier M."/>
            <person name="Dassa E."/>
            <person name="Umehara M."/>
            <person name="Kim J.F."/>
            <person name="Rusch M."/>
            <person name="Soni P."/>
            <person name="Mayhew G.F."/>
            <person name="Fouts D.E."/>
            <person name="Gill S.R."/>
            <person name="Blattner F.R."/>
            <person name="Keen N.T."/>
            <person name="Perna N.T."/>
        </authorList>
    </citation>
    <scope>NUCLEOTIDE SEQUENCE [LARGE SCALE GENOMIC DNA]</scope>
    <source>
        <strain evidence="16 17">3937</strain>
    </source>
</reference>
<evidence type="ECO:0000256" key="6">
    <source>
        <dbReference type="ARBA" id="ARBA00022519"/>
    </source>
</evidence>
<dbReference type="InterPro" id="IPR014164">
    <property type="entry name" value="TonB_ExbB_1"/>
</dbReference>
<dbReference type="PANTHER" id="PTHR30625">
    <property type="entry name" value="PROTEIN TOLQ"/>
    <property type="match status" value="1"/>
</dbReference>
<evidence type="ECO:0000256" key="4">
    <source>
        <dbReference type="ARBA" id="ARBA00022448"/>
    </source>
</evidence>
<dbReference type="InterPro" id="IPR002898">
    <property type="entry name" value="MotA_ExbB_proton_chnl"/>
</dbReference>
<feature type="chain" id="PRO_5003140253" description="Biopolymer transport protein ExbB" evidence="14">
    <location>
        <begin position="45"/>
        <end position="312"/>
    </location>
</feature>
<evidence type="ECO:0000256" key="12">
    <source>
        <dbReference type="RuleBase" id="RU004057"/>
    </source>
</evidence>
<proteinExistence type="inferred from homology"/>
<evidence type="ECO:0000256" key="10">
    <source>
        <dbReference type="ARBA" id="ARBA00023136"/>
    </source>
</evidence>
<dbReference type="eggNOG" id="COG0811">
    <property type="taxonomic scope" value="Bacteria"/>
</dbReference>
<dbReference type="PANTHER" id="PTHR30625:SF16">
    <property type="entry name" value="BIOPOLYMER TRANSPORT PROTEIN EXBB"/>
    <property type="match status" value="1"/>
</dbReference>
<dbReference type="EMBL" id="CP002038">
    <property type="protein sequence ID" value="ADM96581.1"/>
    <property type="molecule type" value="Genomic_DNA"/>
</dbReference>
<dbReference type="AlphaFoldDB" id="E0SI67"/>
<accession>E0SI67</accession>
<evidence type="ECO:0000256" key="3">
    <source>
        <dbReference type="ARBA" id="ARBA00022093"/>
    </source>
</evidence>
<dbReference type="InterPro" id="IPR050790">
    <property type="entry name" value="ExbB/TolQ_transport"/>
</dbReference>
<protein>
    <recommendedName>
        <fullName evidence="3">Biopolymer transport protein ExbB</fullName>
    </recommendedName>
</protein>
<keyword evidence="17" id="KW-1185">Reference proteome</keyword>
<dbReference type="GO" id="GO:0005886">
    <property type="term" value="C:plasma membrane"/>
    <property type="evidence" value="ECO:0007669"/>
    <property type="project" value="UniProtKB-SubCell"/>
</dbReference>
<feature type="transmembrane region" description="Helical" evidence="13">
    <location>
        <begin position="89"/>
        <end position="111"/>
    </location>
</feature>
<evidence type="ECO:0000313" key="17">
    <source>
        <dbReference type="Proteomes" id="UP000006859"/>
    </source>
</evidence>
<evidence type="ECO:0000256" key="7">
    <source>
        <dbReference type="ARBA" id="ARBA00022692"/>
    </source>
</evidence>
<dbReference type="GO" id="GO:0017038">
    <property type="term" value="P:protein import"/>
    <property type="evidence" value="ECO:0007669"/>
    <property type="project" value="TreeGrafter"/>
</dbReference>
<evidence type="ECO:0000256" key="1">
    <source>
        <dbReference type="ARBA" id="ARBA00004429"/>
    </source>
</evidence>
<evidence type="ECO:0000256" key="9">
    <source>
        <dbReference type="ARBA" id="ARBA00022989"/>
    </source>
</evidence>
<dbReference type="GO" id="GO:0022857">
    <property type="term" value="F:transmembrane transporter activity"/>
    <property type="evidence" value="ECO:0007669"/>
    <property type="project" value="InterPro"/>
</dbReference>
<feature type="transmembrane region" description="Helical" evidence="13">
    <location>
        <begin position="200"/>
        <end position="225"/>
    </location>
</feature>
<name>E0SI67_DICD3</name>
<keyword evidence="9 13" id="KW-1133">Transmembrane helix</keyword>
<keyword evidence="7 13" id="KW-0812">Transmembrane</keyword>
<keyword evidence="4 12" id="KW-0813">Transport</keyword>
<comment type="subcellular location">
    <subcellularLocation>
        <location evidence="1">Cell inner membrane</location>
        <topology evidence="1">Multi-pass membrane protein</topology>
    </subcellularLocation>
    <subcellularLocation>
        <location evidence="12">Membrane</location>
        <topology evidence="12">Multi-pass membrane protein</topology>
    </subcellularLocation>
</comment>
<organism evidence="16 17">
    <name type="scientific">Dickeya dadantii (strain 3937)</name>
    <name type="common">Erwinia chrysanthemi (strain 3937)</name>
    <dbReference type="NCBI Taxonomy" id="198628"/>
    <lineage>
        <taxon>Bacteria</taxon>
        <taxon>Pseudomonadati</taxon>
        <taxon>Pseudomonadota</taxon>
        <taxon>Gammaproteobacteria</taxon>
        <taxon>Enterobacterales</taxon>
        <taxon>Pectobacteriaceae</taxon>
        <taxon>Dickeya</taxon>
    </lineage>
</organism>
<comment type="function">
    <text evidence="11">Involved in the TonB-dependent energy-dependent transport of various receptor-bound substrates. Protects ExbD from proteolytic degradation and functionally stabilizes TonB.</text>
</comment>
<evidence type="ECO:0000256" key="2">
    <source>
        <dbReference type="ARBA" id="ARBA00011471"/>
    </source>
</evidence>
<dbReference type="NCBIfam" id="TIGR02797">
    <property type="entry name" value="exbB"/>
    <property type="match status" value="1"/>
</dbReference>
<keyword evidence="5" id="KW-1003">Cell membrane</keyword>
<evidence type="ECO:0000256" key="14">
    <source>
        <dbReference type="SAM" id="SignalP"/>
    </source>
</evidence>
<dbReference type="STRING" id="198628.Dda3937_01262"/>
<evidence type="ECO:0000256" key="11">
    <source>
        <dbReference type="ARBA" id="ARBA00024816"/>
    </source>
</evidence>
<dbReference type="HOGENOM" id="CLU_053325_0_2_6"/>
<evidence type="ECO:0000313" key="16">
    <source>
        <dbReference type="EMBL" id="ADM96581.1"/>
    </source>
</evidence>
<sequence length="312" mass="32659">MYTADKNINQRGSSVWRKPGRVFGGFTQRLMAFALLGMAGSALAAPASTPIATGTAAATTAAPSAPPGAVGSLMSTDLSVWGMYQHADVVVKTVMIGLLLASVVTWAIFFGKSTSLMGAKKRIRREYQALEDARTLDDALDISGVFKPGSVSLQLLADARNEQELSERSDDNNGIKERTAFRFERRVAATGRQMGRGTGYLATVGAIAPFIGLFGTVWGIMNSFIGIAQSQTTNLAVVAPGIAEALLATAIGLVAAIPAVVIYNVFARWTAGYKAMVGDVAAQILLLQSRDLDIAASAGNASSSPAQKLRVG</sequence>
<comment type="subunit">
    <text evidence="2">The accessory proteins ExbB and ExbD seem to form a complex with TonB.</text>
</comment>
<dbReference type="Proteomes" id="UP000006859">
    <property type="component" value="Chromosome"/>
</dbReference>
<dbReference type="GeneID" id="55487258"/>
<feature type="transmembrane region" description="Helical" evidence="13">
    <location>
        <begin position="245"/>
        <end position="266"/>
    </location>
</feature>
<keyword evidence="6" id="KW-0997">Cell inner membrane</keyword>